<protein>
    <recommendedName>
        <fullName evidence="2">Peptide methionine sulfoxide reductase</fullName>
    </recommendedName>
</protein>
<evidence type="ECO:0008006" key="2">
    <source>
        <dbReference type="Google" id="ProtNLM"/>
    </source>
</evidence>
<proteinExistence type="predicted"/>
<gene>
    <name evidence="1" type="ORF">LCGC14_1555770</name>
</gene>
<organism evidence="1">
    <name type="scientific">marine sediment metagenome</name>
    <dbReference type="NCBI Taxonomy" id="412755"/>
    <lineage>
        <taxon>unclassified sequences</taxon>
        <taxon>metagenomes</taxon>
        <taxon>ecological metagenomes</taxon>
    </lineage>
</organism>
<reference evidence="1" key="1">
    <citation type="journal article" date="2015" name="Nature">
        <title>Complex archaea that bridge the gap between prokaryotes and eukaryotes.</title>
        <authorList>
            <person name="Spang A."/>
            <person name="Saw J.H."/>
            <person name="Jorgensen S.L."/>
            <person name="Zaremba-Niedzwiedzka K."/>
            <person name="Martijn J."/>
            <person name="Lind A.E."/>
            <person name="van Eijk R."/>
            <person name="Schleper C."/>
            <person name="Guy L."/>
            <person name="Ettema T.J."/>
        </authorList>
    </citation>
    <scope>NUCLEOTIDE SEQUENCE</scope>
</reference>
<name>A0A0F9L569_9ZZZZ</name>
<sequence length="103" mass="11995">MTLYEILALLKLNFKIMLRDRLHRFPIGYSEVAYKNKKYGVTRTDYNLGKSIKLYAEELGGNDFISLNYYSTAKGECLKPCEMPEQKVIAFLMDFVNLTSHEK</sequence>
<dbReference type="EMBL" id="LAZR01011955">
    <property type="protein sequence ID" value="KKM51011.1"/>
    <property type="molecule type" value="Genomic_DNA"/>
</dbReference>
<dbReference type="AlphaFoldDB" id="A0A0F9L569"/>
<comment type="caution">
    <text evidence="1">The sequence shown here is derived from an EMBL/GenBank/DDBJ whole genome shotgun (WGS) entry which is preliminary data.</text>
</comment>
<accession>A0A0F9L569</accession>
<evidence type="ECO:0000313" key="1">
    <source>
        <dbReference type="EMBL" id="KKM51011.1"/>
    </source>
</evidence>